<reference evidence="2" key="1">
    <citation type="journal article" date="2019" name="Int. J. Syst. Evol. Microbiol.">
        <title>The Global Catalogue of Microorganisms (GCM) 10K type strain sequencing project: providing services to taxonomists for standard genome sequencing and annotation.</title>
        <authorList>
            <consortium name="The Broad Institute Genomics Platform"/>
            <consortium name="The Broad Institute Genome Sequencing Center for Infectious Disease"/>
            <person name="Wu L."/>
            <person name="Ma J."/>
        </authorList>
    </citation>
    <scope>NUCLEOTIDE SEQUENCE [LARGE SCALE GENOMIC DNA]</scope>
    <source>
        <strain evidence="2">JCM 17316</strain>
    </source>
</reference>
<name>A0ABP7ZBD4_9ACTN</name>
<evidence type="ECO:0000313" key="2">
    <source>
        <dbReference type="Proteomes" id="UP001500266"/>
    </source>
</evidence>
<sequence length="134" mass="14996">MCGRAGDRCEVCGALGGAARIDVHEVWSFQQGKRPVQRLERVVALCVDCRRTQYVHRAGDDGGLDLVVCTLMEVNRWPFEWAVRNVRQADSGCLLRRATGWDLDLSVLDGLIAIEGYPGLYVPFPDRHRLGDVK</sequence>
<comment type="caution">
    <text evidence="1">The sequence shown here is derived from an EMBL/GenBank/DDBJ whole genome shotgun (WGS) entry which is preliminary data.</text>
</comment>
<dbReference type="EMBL" id="BAABDO010000102">
    <property type="protein sequence ID" value="GAA4152356.1"/>
    <property type="molecule type" value="Genomic_DNA"/>
</dbReference>
<organism evidence="1 2">
    <name type="scientific">Actinomadura keratinilytica</name>
    <dbReference type="NCBI Taxonomy" id="547461"/>
    <lineage>
        <taxon>Bacteria</taxon>
        <taxon>Bacillati</taxon>
        <taxon>Actinomycetota</taxon>
        <taxon>Actinomycetes</taxon>
        <taxon>Streptosporangiales</taxon>
        <taxon>Thermomonosporaceae</taxon>
        <taxon>Actinomadura</taxon>
    </lineage>
</organism>
<dbReference type="Proteomes" id="UP001500266">
    <property type="component" value="Unassembled WGS sequence"/>
</dbReference>
<evidence type="ECO:0008006" key="3">
    <source>
        <dbReference type="Google" id="ProtNLM"/>
    </source>
</evidence>
<accession>A0ABP7ZBD4</accession>
<keyword evidence="2" id="KW-1185">Reference proteome</keyword>
<proteinExistence type="predicted"/>
<protein>
    <recommendedName>
        <fullName evidence="3">HNH endonuclease</fullName>
    </recommendedName>
</protein>
<gene>
    <name evidence="1" type="ORF">GCM10022416_50460</name>
</gene>
<evidence type="ECO:0000313" key="1">
    <source>
        <dbReference type="EMBL" id="GAA4152356.1"/>
    </source>
</evidence>